<evidence type="ECO:0000313" key="4">
    <source>
        <dbReference type="Proteomes" id="UP000007798"/>
    </source>
</evidence>
<evidence type="ECO:0000256" key="1">
    <source>
        <dbReference type="PROSITE-ProRule" id="PRU00497"/>
    </source>
</evidence>
<dbReference type="EMBL" id="CH963876">
    <property type="protein sequence ID" value="EDW76912.1"/>
    <property type="molecule type" value="Genomic_DNA"/>
</dbReference>
<dbReference type="Pfam" id="PF00379">
    <property type="entry name" value="Chitin_bind_4"/>
    <property type="match status" value="1"/>
</dbReference>
<evidence type="ECO:0008006" key="5">
    <source>
        <dbReference type="Google" id="ProtNLM"/>
    </source>
</evidence>
<dbReference type="InterPro" id="IPR050468">
    <property type="entry name" value="Cuticle_Struct_Prot"/>
</dbReference>
<feature type="signal peptide" evidence="2">
    <location>
        <begin position="1"/>
        <end position="18"/>
    </location>
</feature>
<evidence type="ECO:0000256" key="2">
    <source>
        <dbReference type="SAM" id="SignalP"/>
    </source>
</evidence>
<protein>
    <recommendedName>
        <fullName evidence="5">Cuticle protein 6</fullName>
    </recommendedName>
</protein>
<sequence length="186" mass="20602">MLSHLFILSTLTASLVQGLAIFATYPTQYAAEGSGLVTPTQQQYLSQDVLGQYAYGYAEPLSSKHETRSWDGTTRGSYSYRDATGKLQTVDYTADSDGFHVAATNLPTAASPRAVVQSHNQSDEKDVLPQPVADTAEVAAAKSYHLKRLEAEKQRNYILARRSNVIAVPAAVHYTIPRYYIPRFYY</sequence>
<feature type="chain" id="PRO_5002818929" description="Cuticle protein 6" evidence="2">
    <location>
        <begin position="19"/>
        <end position="186"/>
    </location>
</feature>
<dbReference type="AlphaFoldDB" id="B4MX79"/>
<reference evidence="3 4" key="1">
    <citation type="journal article" date="2007" name="Nature">
        <title>Evolution of genes and genomes on the Drosophila phylogeny.</title>
        <authorList>
            <consortium name="Drosophila 12 Genomes Consortium"/>
            <person name="Clark A.G."/>
            <person name="Eisen M.B."/>
            <person name="Smith D.R."/>
            <person name="Bergman C.M."/>
            <person name="Oliver B."/>
            <person name="Markow T.A."/>
            <person name="Kaufman T.C."/>
            <person name="Kellis M."/>
            <person name="Gelbart W."/>
            <person name="Iyer V.N."/>
            <person name="Pollard D.A."/>
            <person name="Sackton T.B."/>
            <person name="Larracuente A.M."/>
            <person name="Singh N.D."/>
            <person name="Abad J.P."/>
            <person name="Abt D.N."/>
            <person name="Adryan B."/>
            <person name="Aguade M."/>
            <person name="Akashi H."/>
            <person name="Anderson W.W."/>
            <person name="Aquadro C.F."/>
            <person name="Ardell D.H."/>
            <person name="Arguello R."/>
            <person name="Artieri C.G."/>
            <person name="Barbash D.A."/>
            <person name="Barker D."/>
            <person name="Barsanti P."/>
            <person name="Batterham P."/>
            <person name="Batzoglou S."/>
            <person name="Begun D."/>
            <person name="Bhutkar A."/>
            <person name="Blanco E."/>
            <person name="Bosak S.A."/>
            <person name="Bradley R.K."/>
            <person name="Brand A.D."/>
            <person name="Brent M.R."/>
            <person name="Brooks A.N."/>
            <person name="Brown R.H."/>
            <person name="Butlin R.K."/>
            <person name="Caggese C."/>
            <person name="Calvi B.R."/>
            <person name="Bernardo de Carvalho A."/>
            <person name="Caspi A."/>
            <person name="Castrezana S."/>
            <person name="Celniker S.E."/>
            <person name="Chang J.L."/>
            <person name="Chapple C."/>
            <person name="Chatterji S."/>
            <person name="Chinwalla A."/>
            <person name="Civetta A."/>
            <person name="Clifton S.W."/>
            <person name="Comeron J.M."/>
            <person name="Costello J.C."/>
            <person name="Coyne J.A."/>
            <person name="Daub J."/>
            <person name="David R.G."/>
            <person name="Delcher A.L."/>
            <person name="Delehaunty K."/>
            <person name="Do C.B."/>
            <person name="Ebling H."/>
            <person name="Edwards K."/>
            <person name="Eickbush T."/>
            <person name="Evans J.D."/>
            <person name="Filipski A."/>
            <person name="Findeiss S."/>
            <person name="Freyhult E."/>
            <person name="Fulton L."/>
            <person name="Fulton R."/>
            <person name="Garcia A.C."/>
            <person name="Gardiner A."/>
            <person name="Garfield D.A."/>
            <person name="Garvin B.E."/>
            <person name="Gibson G."/>
            <person name="Gilbert D."/>
            <person name="Gnerre S."/>
            <person name="Godfrey J."/>
            <person name="Good R."/>
            <person name="Gotea V."/>
            <person name="Gravely B."/>
            <person name="Greenberg A.J."/>
            <person name="Griffiths-Jones S."/>
            <person name="Gross S."/>
            <person name="Guigo R."/>
            <person name="Gustafson E.A."/>
            <person name="Haerty W."/>
            <person name="Hahn M.W."/>
            <person name="Halligan D.L."/>
            <person name="Halpern A.L."/>
            <person name="Halter G.M."/>
            <person name="Han M.V."/>
            <person name="Heger A."/>
            <person name="Hillier L."/>
            <person name="Hinrichs A.S."/>
            <person name="Holmes I."/>
            <person name="Hoskins R.A."/>
            <person name="Hubisz M.J."/>
            <person name="Hultmark D."/>
            <person name="Huntley M.A."/>
            <person name="Jaffe D.B."/>
            <person name="Jagadeeshan S."/>
            <person name="Jeck W.R."/>
            <person name="Johnson J."/>
            <person name="Jones C.D."/>
            <person name="Jordan W.C."/>
            <person name="Karpen G.H."/>
            <person name="Kataoka E."/>
            <person name="Keightley P.D."/>
            <person name="Kheradpour P."/>
            <person name="Kirkness E.F."/>
            <person name="Koerich L.B."/>
            <person name="Kristiansen K."/>
            <person name="Kudrna D."/>
            <person name="Kulathinal R.J."/>
            <person name="Kumar S."/>
            <person name="Kwok R."/>
            <person name="Lander E."/>
            <person name="Langley C.H."/>
            <person name="Lapoint R."/>
            <person name="Lazzaro B.P."/>
            <person name="Lee S.J."/>
            <person name="Levesque L."/>
            <person name="Li R."/>
            <person name="Lin C.F."/>
            <person name="Lin M.F."/>
            <person name="Lindblad-Toh K."/>
            <person name="Llopart A."/>
            <person name="Long M."/>
            <person name="Low L."/>
            <person name="Lozovsky E."/>
            <person name="Lu J."/>
            <person name="Luo M."/>
            <person name="Machado C.A."/>
            <person name="Makalowski W."/>
            <person name="Marzo M."/>
            <person name="Matsuda M."/>
            <person name="Matzkin L."/>
            <person name="McAllister B."/>
            <person name="McBride C.S."/>
            <person name="McKernan B."/>
            <person name="McKernan K."/>
            <person name="Mendez-Lago M."/>
            <person name="Minx P."/>
            <person name="Mollenhauer M.U."/>
            <person name="Montooth K."/>
            <person name="Mount S.M."/>
            <person name="Mu X."/>
            <person name="Myers E."/>
            <person name="Negre B."/>
            <person name="Newfeld S."/>
            <person name="Nielsen R."/>
            <person name="Noor M.A."/>
            <person name="O'Grady P."/>
            <person name="Pachter L."/>
            <person name="Papaceit M."/>
            <person name="Parisi M.J."/>
            <person name="Parisi M."/>
            <person name="Parts L."/>
            <person name="Pedersen J.S."/>
            <person name="Pesole G."/>
            <person name="Phillippy A.M."/>
            <person name="Ponting C.P."/>
            <person name="Pop M."/>
            <person name="Porcelli D."/>
            <person name="Powell J.R."/>
            <person name="Prohaska S."/>
            <person name="Pruitt K."/>
            <person name="Puig M."/>
            <person name="Quesneville H."/>
            <person name="Ram K.R."/>
            <person name="Rand D."/>
            <person name="Rasmussen M.D."/>
            <person name="Reed L.K."/>
            <person name="Reenan R."/>
            <person name="Reily A."/>
            <person name="Remington K.A."/>
            <person name="Rieger T.T."/>
            <person name="Ritchie M.G."/>
            <person name="Robin C."/>
            <person name="Rogers Y.H."/>
            <person name="Rohde C."/>
            <person name="Rozas J."/>
            <person name="Rubenfield M.J."/>
            <person name="Ruiz A."/>
            <person name="Russo S."/>
            <person name="Salzberg S.L."/>
            <person name="Sanchez-Gracia A."/>
            <person name="Saranga D.J."/>
            <person name="Sato H."/>
            <person name="Schaeffer S.W."/>
            <person name="Schatz M.C."/>
            <person name="Schlenke T."/>
            <person name="Schwartz R."/>
            <person name="Segarra C."/>
            <person name="Singh R.S."/>
            <person name="Sirot L."/>
            <person name="Sirota M."/>
            <person name="Sisneros N.B."/>
            <person name="Smith C.D."/>
            <person name="Smith T.F."/>
            <person name="Spieth J."/>
            <person name="Stage D.E."/>
            <person name="Stark A."/>
            <person name="Stephan W."/>
            <person name="Strausberg R.L."/>
            <person name="Strempel S."/>
            <person name="Sturgill D."/>
            <person name="Sutton G."/>
            <person name="Sutton G.G."/>
            <person name="Tao W."/>
            <person name="Teichmann S."/>
            <person name="Tobari Y.N."/>
            <person name="Tomimura Y."/>
            <person name="Tsolas J.M."/>
            <person name="Valente V.L."/>
            <person name="Venter E."/>
            <person name="Venter J.C."/>
            <person name="Vicario S."/>
            <person name="Vieira F.G."/>
            <person name="Vilella A.J."/>
            <person name="Villasante A."/>
            <person name="Walenz B."/>
            <person name="Wang J."/>
            <person name="Wasserman M."/>
            <person name="Watts T."/>
            <person name="Wilson D."/>
            <person name="Wilson R.K."/>
            <person name="Wing R.A."/>
            <person name="Wolfner M.F."/>
            <person name="Wong A."/>
            <person name="Wong G.K."/>
            <person name="Wu C.I."/>
            <person name="Wu G."/>
            <person name="Yamamoto D."/>
            <person name="Yang H.P."/>
            <person name="Yang S.P."/>
            <person name="Yorke J.A."/>
            <person name="Yoshida K."/>
            <person name="Zdobnov E."/>
            <person name="Zhang P."/>
            <person name="Zhang Y."/>
            <person name="Zimin A.V."/>
            <person name="Baldwin J."/>
            <person name="Abdouelleil A."/>
            <person name="Abdulkadir J."/>
            <person name="Abebe A."/>
            <person name="Abera B."/>
            <person name="Abreu J."/>
            <person name="Acer S.C."/>
            <person name="Aftuck L."/>
            <person name="Alexander A."/>
            <person name="An P."/>
            <person name="Anderson E."/>
            <person name="Anderson S."/>
            <person name="Arachi H."/>
            <person name="Azer M."/>
            <person name="Bachantsang P."/>
            <person name="Barry A."/>
            <person name="Bayul T."/>
            <person name="Berlin A."/>
            <person name="Bessette D."/>
            <person name="Bloom T."/>
            <person name="Blye J."/>
            <person name="Boguslavskiy L."/>
            <person name="Bonnet C."/>
            <person name="Boukhgalter B."/>
            <person name="Bourzgui I."/>
            <person name="Brown A."/>
            <person name="Cahill P."/>
            <person name="Channer S."/>
            <person name="Cheshatsang Y."/>
            <person name="Chuda L."/>
            <person name="Citroen M."/>
            <person name="Collymore A."/>
            <person name="Cooke P."/>
            <person name="Costello M."/>
            <person name="D'Aco K."/>
            <person name="Daza R."/>
            <person name="De Haan G."/>
            <person name="DeGray S."/>
            <person name="DeMaso C."/>
            <person name="Dhargay N."/>
            <person name="Dooley K."/>
            <person name="Dooley E."/>
            <person name="Doricent M."/>
            <person name="Dorje P."/>
            <person name="Dorjee K."/>
            <person name="Dupes A."/>
            <person name="Elong R."/>
            <person name="Falk J."/>
            <person name="Farina A."/>
            <person name="Faro S."/>
            <person name="Ferguson D."/>
            <person name="Fisher S."/>
            <person name="Foley C.D."/>
            <person name="Franke A."/>
            <person name="Friedrich D."/>
            <person name="Gadbois L."/>
            <person name="Gearin G."/>
            <person name="Gearin C.R."/>
            <person name="Giannoukos G."/>
            <person name="Goode T."/>
            <person name="Graham J."/>
            <person name="Grandbois E."/>
            <person name="Grewal S."/>
            <person name="Gyaltsen K."/>
            <person name="Hafez N."/>
            <person name="Hagos B."/>
            <person name="Hall J."/>
            <person name="Henson C."/>
            <person name="Hollinger A."/>
            <person name="Honan T."/>
            <person name="Huard M.D."/>
            <person name="Hughes L."/>
            <person name="Hurhula B."/>
            <person name="Husby M.E."/>
            <person name="Kamat A."/>
            <person name="Kanga B."/>
            <person name="Kashin S."/>
            <person name="Khazanovich D."/>
            <person name="Kisner P."/>
            <person name="Lance K."/>
            <person name="Lara M."/>
            <person name="Lee W."/>
            <person name="Lennon N."/>
            <person name="Letendre F."/>
            <person name="LeVine R."/>
            <person name="Lipovsky A."/>
            <person name="Liu X."/>
            <person name="Liu J."/>
            <person name="Liu S."/>
            <person name="Lokyitsang T."/>
            <person name="Lokyitsang Y."/>
            <person name="Lubonja R."/>
            <person name="Lui A."/>
            <person name="MacDonald P."/>
            <person name="Magnisalis V."/>
            <person name="Maru K."/>
            <person name="Matthews C."/>
            <person name="McCusker W."/>
            <person name="McDonough S."/>
            <person name="Mehta T."/>
            <person name="Meldrim J."/>
            <person name="Meneus L."/>
            <person name="Mihai O."/>
            <person name="Mihalev A."/>
            <person name="Mihova T."/>
            <person name="Mittelman R."/>
            <person name="Mlenga V."/>
            <person name="Montmayeur A."/>
            <person name="Mulrain L."/>
            <person name="Navidi A."/>
            <person name="Naylor J."/>
            <person name="Negash T."/>
            <person name="Nguyen T."/>
            <person name="Nguyen N."/>
            <person name="Nicol R."/>
            <person name="Norbu C."/>
            <person name="Norbu N."/>
            <person name="Novod N."/>
            <person name="O'Neill B."/>
            <person name="Osman S."/>
            <person name="Markiewicz E."/>
            <person name="Oyono O.L."/>
            <person name="Patti C."/>
            <person name="Phunkhang P."/>
            <person name="Pierre F."/>
            <person name="Priest M."/>
            <person name="Raghuraman S."/>
            <person name="Rege F."/>
            <person name="Reyes R."/>
            <person name="Rise C."/>
            <person name="Rogov P."/>
            <person name="Ross K."/>
            <person name="Ryan E."/>
            <person name="Settipalli S."/>
            <person name="Shea T."/>
            <person name="Sherpa N."/>
            <person name="Shi L."/>
            <person name="Shih D."/>
            <person name="Sparrow T."/>
            <person name="Spaulding J."/>
            <person name="Stalker J."/>
            <person name="Stange-Thomann N."/>
            <person name="Stavropoulos S."/>
            <person name="Stone C."/>
            <person name="Strader C."/>
            <person name="Tesfaye S."/>
            <person name="Thomson T."/>
            <person name="Thoulutsang Y."/>
            <person name="Thoulutsang D."/>
            <person name="Topham K."/>
            <person name="Topping I."/>
            <person name="Tsamla T."/>
            <person name="Vassiliev H."/>
            <person name="Vo A."/>
            <person name="Wangchuk T."/>
            <person name="Wangdi T."/>
            <person name="Weiand M."/>
            <person name="Wilkinson J."/>
            <person name="Wilson A."/>
            <person name="Yadav S."/>
            <person name="Young G."/>
            <person name="Yu Q."/>
            <person name="Zembek L."/>
            <person name="Zhong D."/>
            <person name="Zimmer A."/>
            <person name="Zwirko Z."/>
            <person name="Jaffe D.B."/>
            <person name="Alvarez P."/>
            <person name="Brockman W."/>
            <person name="Butler J."/>
            <person name="Chin C."/>
            <person name="Gnerre S."/>
            <person name="Grabherr M."/>
            <person name="Kleber M."/>
            <person name="Mauceli E."/>
            <person name="MacCallum I."/>
        </authorList>
    </citation>
    <scope>NUCLEOTIDE SEQUENCE [LARGE SCALE GENOMIC DNA]</scope>
    <source>
        <strain evidence="4">Tucson 14030-0811.24</strain>
    </source>
</reference>
<organism evidence="3 4">
    <name type="scientific">Drosophila willistoni</name>
    <name type="common">Fruit fly</name>
    <dbReference type="NCBI Taxonomy" id="7260"/>
    <lineage>
        <taxon>Eukaryota</taxon>
        <taxon>Metazoa</taxon>
        <taxon>Ecdysozoa</taxon>
        <taxon>Arthropoda</taxon>
        <taxon>Hexapoda</taxon>
        <taxon>Insecta</taxon>
        <taxon>Pterygota</taxon>
        <taxon>Neoptera</taxon>
        <taxon>Endopterygota</taxon>
        <taxon>Diptera</taxon>
        <taxon>Brachycera</taxon>
        <taxon>Muscomorpha</taxon>
        <taxon>Ephydroidea</taxon>
        <taxon>Drosophilidae</taxon>
        <taxon>Drosophila</taxon>
        <taxon>Sophophora</taxon>
    </lineage>
</organism>
<dbReference type="GO" id="GO:0062129">
    <property type="term" value="C:chitin-based extracellular matrix"/>
    <property type="evidence" value="ECO:0007669"/>
    <property type="project" value="TreeGrafter"/>
</dbReference>
<dbReference type="HOGENOM" id="CLU_1455921_0_0_1"/>
<dbReference type="eggNOG" id="ENOG502RYTI">
    <property type="taxonomic scope" value="Eukaryota"/>
</dbReference>
<dbReference type="PROSITE" id="PS51155">
    <property type="entry name" value="CHIT_BIND_RR_2"/>
    <property type="match status" value="1"/>
</dbReference>
<dbReference type="PANTHER" id="PTHR10380">
    <property type="entry name" value="CUTICLE PROTEIN"/>
    <property type="match status" value="1"/>
</dbReference>
<evidence type="ECO:0000313" key="3">
    <source>
        <dbReference type="EMBL" id="EDW76912.1"/>
    </source>
</evidence>
<gene>
    <name evidence="3" type="primary">Dwil\GK14271</name>
    <name evidence="3" type="ORF">Dwil_GK14271</name>
</gene>
<dbReference type="GO" id="GO:0008010">
    <property type="term" value="F:structural constituent of chitin-based larval cuticle"/>
    <property type="evidence" value="ECO:0007669"/>
    <property type="project" value="TreeGrafter"/>
</dbReference>
<dbReference type="KEGG" id="dwi:6642946"/>
<name>B4MX79_DROWI</name>
<keyword evidence="1" id="KW-0193">Cuticle</keyword>
<dbReference type="PANTHER" id="PTHR10380:SF196">
    <property type="entry name" value="CUTICULAR PROTEIN 72EA"/>
    <property type="match status" value="1"/>
</dbReference>
<dbReference type="InterPro" id="IPR000618">
    <property type="entry name" value="Insect_cuticle"/>
</dbReference>
<accession>B4MX79</accession>
<dbReference type="InParanoid" id="B4MX79"/>
<keyword evidence="2" id="KW-0732">Signal</keyword>
<proteinExistence type="predicted"/>
<keyword evidence="4" id="KW-1185">Reference proteome</keyword>
<dbReference type="OMA" id="HHSGHVE"/>
<dbReference type="OrthoDB" id="6515429at2759"/>
<dbReference type="Proteomes" id="UP000007798">
    <property type="component" value="Unassembled WGS sequence"/>
</dbReference>
<dbReference type="STRING" id="7260.B4MX79"/>
<dbReference type="PhylomeDB" id="B4MX79"/>